<accession>A0A7G9SHY9</accession>
<evidence type="ECO:0000313" key="1">
    <source>
        <dbReference type="EMBL" id="QNN67464.1"/>
    </source>
</evidence>
<sequence length="343" mass="37521">MATVASPPLAELIRDGRWLAHRYDEAGDAIQFRLVDRERHRAATFLIDAELDDLPMVAAPRADCLAQAKALQPPSPRFIFHSAYCCSTLLARAFDIPGTAMGFKEPLILNDIVGLQLRGGDPRQVAAALDAALWLLARPLNGAEVSVIKPSNVFNPLLPLVLGLRPDVRILLLHAPLEPFLASIARKEIEGRAWVRELMWKLIRLGQVNRFGLSEEDLYRQTDLQAAATGWLAQQALFEDIAAAHPQTVRTVDSEALMANPATAVAELGRHFALDVDAAAIAAGPAFTRHSKDGSSYSAAERSAEADRGIEVHKREVGIVTEWSRRLADHLGISLNLPRPLLT</sequence>
<keyword evidence="2" id="KW-1185">Reference proteome</keyword>
<dbReference type="Proteomes" id="UP000515971">
    <property type="component" value="Chromosome"/>
</dbReference>
<protein>
    <recommendedName>
        <fullName evidence="3">Sulfotransferase</fullName>
    </recommendedName>
</protein>
<evidence type="ECO:0008006" key="3">
    <source>
        <dbReference type="Google" id="ProtNLM"/>
    </source>
</evidence>
<gene>
    <name evidence="1" type="ORF">H9L13_00360</name>
</gene>
<dbReference type="RefSeq" id="WP_187538053.1">
    <property type="nucleotide sequence ID" value="NZ_BAABJT010000001.1"/>
</dbReference>
<dbReference type="AlphaFoldDB" id="A0A7G9SHY9"/>
<reference evidence="1 2" key="1">
    <citation type="submission" date="2020-08" db="EMBL/GenBank/DDBJ databases">
        <title>Genome sequence of Sphingomonas lutea KCTC 23642T.</title>
        <authorList>
            <person name="Hyun D.-W."/>
            <person name="Bae J.-W."/>
        </authorList>
    </citation>
    <scope>NUCLEOTIDE SEQUENCE [LARGE SCALE GENOMIC DNA]</scope>
    <source>
        <strain evidence="1 2">KCTC 23642</strain>
    </source>
</reference>
<evidence type="ECO:0000313" key="2">
    <source>
        <dbReference type="Proteomes" id="UP000515971"/>
    </source>
</evidence>
<proteinExistence type="predicted"/>
<dbReference type="InterPro" id="IPR027417">
    <property type="entry name" value="P-loop_NTPase"/>
</dbReference>
<dbReference type="KEGG" id="slut:H9L13_00360"/>
<dbReference type="EMBL" id="CP060718">
    <property type="protein sequence ID" value="QNN67464.1"/>
    <property type="molecule type" value="Genomic_DNA"/>
</dbReference>
<organism evidence="1 2">
    <name type="scientific">Sphingomonas lutea</name>
    <dbReference type="NCBI Taxonomy" id="1045317"/>
    <lineage>
        <taxon>Bacteria</taxon>
        <taxon>Pseudomonadati</taxon>
        <taxon>Pseudomonadota</taxon>
        <taxon>Alphaproteobacteria</taxon>
        <taxon>Sphingomonadales</taxon>
        <taxon>Sphingomonadaceae</taxon>
        <taxon>Sphingomonas</taxon>
    </lineage>
</organism>
<dbReference type="Gene3D" id="3.40.50.300">
    <property type="entry name" value="P-loop containing nucleotide triphosphate hydrolases"/>
    <property type="match status" value="1"/>
</dbReference>
<dbReference type="SUPFAM" id="SSF52540">
    <property type="entry name" value="P-loop containing nucleoside triphosphate hydrolases"/>
    <property type="match status" value="1"/>
</dbReference>
<name>A0A7G9SHY9_9SPHN</name>